<proteinExistence type="predicted"/>
<name>A0ABU9XBM0_9BACI</name>
<accession>A0ABU9XBM0</accession>
<evidence type="ECO:0000256" key="1">
    <source>
        <dbReference type="SAM" id="MobiDB-lite"/>
    </source>
</evidence>
<protein>
    <submittedName>
        <fullName evidence="2">ParB/Srx family N-terminal domain-containing protein</fullName>
    </submittedName>
</protein>
<dbReference type="CDD" id="cd16387">
    <property type="entry name" value="ParB_N_Srx"/>
    <property type="match status" value="1"/>
</dbReference>
<feature type="compositionally biased region" description="Basic and acidic residues" evidence="1">
    <location>
        <begin position="372"/>
        <end position="401"/>
    </location>
</feature>
<feature type="compositionally biased region" description="Low complexity" evidence="1">
    <location>
        <begin position="353"/>
        <end position="366"/>
    </location>
</feature>
<dbReference type="EMBL" id="JBDIML010000001">
    <property type="protein sequence ID" value="MEN2765647.1"/>
    <property type="molecule type" value="Genomic_DNA"/>
</dbReference>
<dbReference type="RefSeq" id="WP_345823123.1">
    <property type="nucleotide sequence ID" value="NZ_JBDIML010000001.1"/>
</dbReference>
<comment type="caution">
    <text evidence="2">The sequence shown here is derived from an EMBL/GenBank/DDBJ whole genome shotgun (WGS) entry which is preliminary data.</text>
</comment>
<sequence>MYKSIEIDFNDLVLDDQNPRFVTNSTKNITNKDIMNYLIEFEEVVELAEKIKAYGGLVPGERLLVTKSNSKYIVLEGNRRTAAITIILNPNKILDSLSISTRYTRKISDLRKNISSELKNSLSKFYVDEVSTRDDAIYSLTQRHIDGIKTWSQISKMFFYQQHFENGKDLKALKSFTGESTASIKDSLRKYSFLRMVLDSYKKLYPKGRYSDSNIETTIPTELIISRIYNSLKGPLKFKFENNTFKMSTNEYNVYQKELLTNILAKISYLYWDLKKINTRNLNTKDNFQEVFFNSKNSLATIEEAIEIGKLIKQLEASLKNPTLFDDDIDSTNNDSPEQEQEQDLSSIENSLDNPGNNNGIQNNDTNETDESDQKQDNDSEIEETKRENDPGNKREYNKRQKEPKKRNYPFKGINYSGNVIGISQSLFELHKIDIKIFSLATTVLIRTFLECTLQDYIMANNFNIKVKNGIPVKELSIDSLLKECTDSSKGNFQQFEKKNRHVARVLRESFQKRDPDELNIVAHGNHREPSIDALWEIERRWYSAVKIMIEEISGHIK</sequence>
<evidence type="ECO:0000313" key="2">
    <source>
        <dbReference type="EMBL" id="MEN2765647.1"/>
    </source>
</evidence>
<dbReference type="Proteomes" id="UP001444625">
    <property type="component" value="Unassembled WGS sequence"/>
</dbReference>
<gene>
    <name evidence="2" type="ORF">ABC228_00465</name>
</gene>
<evidence type="ECO:0000313" key="3">
    <source>
        <dbReference type="Proteomes" id="UP001444625"/>
    </source>
</evidence>
<feature type="region of interest" description="Disordered" evidence="1">
    <location>
        <begin position="324"/>
        <end position="411"/>
    </location>
</feature>
<keyword evidence="3" id="KW-1185">Reference proteome</keyword>
<organism evidence="2 3">
    <name type="scientific">Ornithinibacillus xuwenensis</name>
    <dbReference type="NCBI Taxonomy" id="3144668"/>
    <lineage>
        <taxon>Bacteria</taxon>
        <taxon>Bacillati</taxon>
        <taxon>Bacillota</taxon>
        <taxon>Bacilli</taxon>
        <taxon>Bacillales</taxon>
        <taxon>Bacillaceae</taxon>
        <taxon>Ornithinibacillus</taxon>
    </lineage>
</organism>
<reference evidence="2 3" key="1">
    <citation type="submission" date="2024-05" db="EMBL/GenBank/DDBJ databases">
        <authorList>
            <person name="Haq I."/>
            <person name="Ullah Z."/>
            <person name="Ahmad R."/>
            <person name="Li M."/>
            <person name="Tong Y."/>
        </authorList>
    </citation>
    <scope>NUCLEOTIDE SEQUENCE [LARGE SCALE GENOMIC DNA]</scope>
    <source>
        <strain evidence="2 3">16A2E</strain>
    </source>
</reference>